<evidence type="ECO:0000313" key="3">
    <source>
        <dbReference type="Proteomes" id="UP000652761"/>
    </source>
</evidence>
<comment type="caution">
    <text evidence="2">The sequence shown here is derived from an EMBL/GenBank/DDBJ whole genome shotgun (WGS) entry which is preliminary data.</text>
</comment>
<feature type="compositionally biased region" description="Low complexity" evidence="1">
    <location>
        <begin position="15"/>
        <end position="37"/>
    </location>
</feature>
<dbReference type="EMBL" id="NMUH01002110">
    <property type="protein sequence ID" value="MQL97861.1"/>
    <property type="molecule type" value="Genomic_DNA"/>
</dbReference>
<organism evidence="2 3">
    <name type="scientific">Colocasia esculenta</name>
    <name type="common">Wild taro</name>
    <name type="synonym">Arum esculentum</name>
    <dbReference type="NCBI Taxonomy" id="4460"/>
    <lineage>
        <taxon>Eukaryota</taxon>
        <taxon>Viridiplantae</taxon>
        <taxon>Streptophyta</taxon>
        <taxon>Embryophyta</taxon>
        <taxon>Tracheophyta</taxon>
        <taxon>Spermatophyta</taxon>
        <taxon>Magnoliopsida</taxon>
        <taxon>Liliopsida</taxon>
        <taxon>Araceae</taxon>
        <taxon>Aroideae</taxon>
        <taxon>Colocasieae</taxon>
        <taxon>Colocasia</taxon>
    </lineage>
</organism>
<dbReference type="AlphaFoldDB" id="A0A843VLP9"/>
<keyword evidence="3" id="KW-1185">Reference proteome</keyword>
<reference evidence="2" key="1">
    <citation type="submission" date="2017-07" db="EMBL/GenBank/DDBJ databases">
        <title>Taro Niue Genome Assembly and Annotation.</title>
        <authorList>
            <person name="Atibalentja N."/>
            <person name="Keating K."/>
            <person name="Fields C.J."/>
        </authorList>
    </citation>
    <scope>NUCLEOTIDE SEQUENCE</scope>
    <source>
        <strain evidence="2">Niue_2</strain>
        <tissue evidence="2">Leaf</tissue>
    </source>
</reference>
<evidence type="ECO:0000256" key="1">
    <source>
        <dbReference type="SAM" id="MobiDB-lite"/>
    </source>
</evidence>
<accession>A0A843VLP9</accession>
<proteinExistence type="predicted"/>
<name>A0A843VLP9_COLES</name>
<feature type="region of interest" description="Disordered" evidence="1">
    <location>
        <begin position="13"/>
        <end position="56"/>
    </location>
</feature>
<protein>
    <submittedName>
        <fullName evidence="2">Uncharacterized protein</fullName>
    </submittedName>
</protein>
<dbReference type="Proteomes" id="UP000652761">
    <property type="component" value="Unassembled WGS sequence"/>
</dbReference>
<sequence>MNMNFDVPYEDMVRGARSGSSSGRRVSSRSGSSAASGPFVPPPLASGTHNFFKGSVDTPHTGVDTMLQALSQKMKKWSSSVDTRSNGVDTRDLSQKACFAVLSCVSTPDEVVSTLETSPREVNLPVWDSVSTLDQVRSAHSGNFMTQSLS</sequence>
<gene>
    <name evidence="2" type="ORF">Taro_030560</name>
</gene>
<evidence type="ECO:0000313" key="2">
    <source>
        <dbReference type="EMBL" id="MQL97861.1"/>
    </source>
</evidence>